<accession>A0A6J6NGQ4</accession>
<organism evidence="1">
    <name type="scientific">freshwater metagenome</name>
    <dbReference type="NCBI Taxonomy" id="449393"/>
    <lineage>
        <taxon>unclassified sequences</taxon>
        <taxon>metagenomes</taxon>
        <taxon>ecological metagenomes</taxon>
    </lineage>
</organism>
<gene>
    <name evidence="1" type="ORF">UFOPK2399_00135</name>
</gene>
<reference evidence="1" key="1">
    <citation type="submission" date="2020-05" db="EMBL/GenBank/DDBJ databases">
        <authorList>
            <person name="Chiriac C."/>
            <person name="Salcher M."/>
            <person name="Ghai R."/>
            <person name="Kavagutti S V."/>
        </authorList>
    </citation>
    <scope>NUCLEOTIDE SEQUENCE</scope>
</reference>
<sequence>MLRSSTKVTAQSGTVDLVSVHTYRLTKTYTPDLYVASGRELGRTVTQLAKQLKGVVAHAHTVTVAATDSHSYRIDYGAMSEELTFVFRDRTEFELVCRFPKGTTSSACTELLTSFTLV</sequence>
<name>A0A6J6NGQ4_9ZZZZ</name>
<evidence type="ECO:0000313" key="1">
    <source>
        <dbReference type="EMBL" id="CAB4683785.1"/>
    </source>
</evidence>
<proteinExistence type="predicted"/>
<protein>
    <submittedName>
        <fullName evidence="1">Unannotated protein</fullName>
    </submittedName>
</protein>
<dbReference type="AlphaFoldDB" id="A0A6J6NGQ4"/>
<dbReference type="EMBL" id="CAEZXP010000001">
    <property type="protein sequence ID" value="CAB4683785.1"/>
    <property type="molecule type" value="Genomic_DNA"/>
</dbReference>